<dbReference type="AlphaFoldDB" id="A0A9D2Z4W9"/>
<dbReference type="PANTHER" id="PTHR37162:SF11">
    <property type="match status" value="1"/>
</dbReference>
<name>A0A9D2Z4W9_NOTFU</name>
<dbReference type="EMBL" id="JAAVVJ010000001">
    <property type="protein sequence ID" value="KAF7231737.1"/>
    <property type="molecule type" value="Genomic_DNA"/>
</dbReference>
<dbReference type="PANTHER" id="PTHR37162">
    <property type="entry name" value="HAT FAMILY DIMERISATION DOMAINCONTAINING PROTEIN-RELATED"/>
    <property type="match status" value="1"/>
</dbReference>
<sequence>MRQLLSISMDGPNVNLKLADLLQTEHSELFGAHLVNGSCGLHTLHNALKAGFTMWQMDKLLRALHYLFHNVPARREDFTALTGSTSFPLPFCGHRWIENVPVAERAIQVWPLIMLYVDAVKKKKKLPNPSTASFDTIEEAHADPLMIAKLQFFLAISRTFSIFLTNYQTDEPVLPFFGKDLNELLKVIVTIGLSSHGCVVLHNSVKSIQCAVLHKLGNSLEIKHGC</sequence>
<accession>A0A9D2Z4W9</accession>
<dbReference type="KEGG" id="nfu:107373428"/>
<evidence type="ECO:0000313" key="1">
    <source>
        <dbReference type="EMBL" id="KAF7231737.1"/>
    </source>
</evidence>
<protein>
    <submittedName>
        <fullName evidence="1">LOC107373428-like protein</fullName>
    </submittedName>
</protein>
<dbReference type="OMA" id="QEHRTEY"/>
<gene>
    <name evidence="1" type="ORF">G4P62_019611</name>
</gene>
<organism evidence="1 2">
    <name type="scientific">Nothobranchius furzeri</name>
    <name type="common">Turquoise killifish</name>
    <dbReference type="NCBI Taxonomy" id="105023"/>
    <lineage>
        <taxon>Eukaryota</taxon>
        <taxon>Metazoa</taxon>
        <taxon>Chordata</taxon>
        <taxon>Craniata</taxon>
        <taxon>Vertebrata</taxon>
        <taxon>Euteleostomi</taxon>
        <taxon>Actinopterygii</taxon>
        <taxon>Neopterygii</taxon>
        <taxon>Teleostei</taxon>
        <taxon>Neoteleostei</taxon>
        <taxon>Acanthomorphata</taxon>
        <taxon>Ovalentaria</taxon>
        <taxon>Atherinomorphae</taxon>
        <taxon>Cyprinodontiformes</taxon>
        <taxon>Nothobranchiidae</taxon>
        <taxon>Nothobranchius</taxon>
    </lineage>
</organism>
<dbReference type="Proteomes" id="UP000822369">
    <property type="component" value="Chromosome 1"/>
</dbReference>
<comment type="caution">
    <text evidence="1">The sequence shown here is derived from an EMBL/GenBank/DDBJ whole genome shotgun (WGS) entry which is preliminary data.</text>
</comment>
<evidence type="ECO:0000313" key="2">
    <source>
        <dbReference type="Proteomes" id="UP000822369"/>
    </source>
</evidence>
<proteinExistence type="predicted"/>
<reference evidence="1" key="1">
    <citation type="submission" date="2020-03" db="EMBL/GenBank/DDBJ databases">
        <title>Intra-Species Differences in Population Size shape Life History and Genome Evolution.</title>
        <authorList>
            <person name="Willemsen D."/>
            <person name="Cui R."/>
            <person name="Valenzano D.R."/>
        </authorList>
    </citation>
    <scope>NUCLEOTIDE SEQUENCE</scope>
    <source>
        <strain evidence="1">GRZ</strain>
        <tissue evidence="1">Whole</tissue>
    </source>
</reference>